<evidence type="ECO:0000313" key="2">
    <source>
        <dbReference type="EMBL" id="AFK06704.1"/>
    </source>
</evidence>
<evidence type="ECO:0000256" key="1">
    <source>
        <dbReference type="SAM" id="Phobius"/>
    </source>
</evidence>
<feature type="transmembrane region" description="Helical" evidence="1">
    <location>
        <begin position="50"/>
        <end position="70"/>
    </location>
</feature>
<accession>I2F451</accession>
<dbReference type="AlphaFoldDB" id="I2F451"/>
<dbReference type="InterPro" id="IPR045407">
    <property type="entry name" value="DUF6512"/>
</dbReference>
<keyword evidence="1" id="KW-0472">Membrane</keyword>
<keyword evidence="1" id="KW-1133">Transmembrane helix</keyword>
<dbReference type="Pfam" id="PF20122">
    <property type="entry name" value="DUF6512"/>
    <property type="match status" value="1"/>
</dbReference>
<reference evidence="2 3" key="1">
    <citation type="journal article" date="2012" name="Genome Biol. Evol.">
        <title>Genome Sequence of the Mesophilic Thermotogales Bacterium Mesotoga prima MesG1.Ag.4.2 Reveals the Largest Thermotogales Genome To Date.</title>
        <authorList>
            <person name="Zhaxybayeva O."/>
            <person name="Swithers K.S."/>
            <person name="Foght J."/>
            <person name="Green A.G."/>
            <person name="Bruce D."/>
            <person name="Detter C."/>
            <person name="Han S."/>
            <person name="Teshima H."/>
            <person name="Han J."/>
            <person name="Woyke T."/>
            <person name="Pitluck S."/>
            <person name="Nolan M."/>
            <person name="Ivanova N."/>
            <person name="Pati A."/>
            <person name="Land M.L."/>
            <person name="Dlutek M."/>
            <person name="Doolittle W.F."/>
            <person name="Noll K.M."/>
            <person name="Nesbo C.L."/>
        </authorList>
    </citation>
    <scope>NUCLEOTIDE SEQUENCE [LARGE SCALE GENOMIC DNA]</scope>
    <source>
        <strain evidence="3">mesG1.Ag.4.2</strain>
    </source>
</reference>
<protein>
    <submittedName>
        <fullName evidence="2">Uncharacterized protein</fullName>
    </submittedName>
</protein>
<dbReference type="HOGENOM" id="CLU_111486_0_0_0"/>
<feature type="transmembrane region" description="Helical" evidence="1">
    <location>
        <begin position="105"/>
        <end position="126"/>
    </location>
</feature>
<proteinExistence type="predicted"/>
<feature type="transmembrane region" description="Helical" evidence="1">
    <location>
        <begin position="12"/>
        <end position="30"/>
    </location>
</feature>
<dbReference type="STRING" id="660470.Theba_0998"/>
<keyword evidence="3" id="KW-1185">Reference proteome</keyword>
<feature type="transmembrane region" description="Helical" evidence="1">
    <location>
        <begin position="82"/>
        <end position="99"/>
    </location>
</feature>
<sequence precursor="true">MRKTSFPSCEVVGFSFVFIVGTLLHMAYDWSGDDAIVGIFAPVNESIRELLKMVFTPGLILLFLELLFCSEIPTASFLSGKAVGIYVMCVTILGGLYSYSLVIHYGLILDVLLMVIAIALGQLVSFKISPRIAADSTAGIISLVMLVLLGASFVVFTFLPPHWEFFRDSITGAFGI</sequence>
<keyword evidence="1" id="KW-0812">Transmembrane</keyword>
<gene>
    <name evidence="2" type="ORF">Theba_0998</name>
</gene>
<evidence type="ECO:0000313" key="3">
    <source>
        <dbReference type="Proteomes" id="UP000002881"/>
    </source>
</evidence>
<dbReference type="Proteomes" id="UP000002881">
    <property type="component" value="Chromosome"/>
</dbReference>
<organism evidence="2 3">
    <name type="scientific">Mesotoga prima MesG1.Ag.4.2</name>
    <dbReference type="NCBI Taxonomy" id="660470"/>
    <lineage>
        <taxon>Bacteria</taxon>
        <taxon>Thermotogati</taxon>
        <taxon>Thermotogota</taxon>
        <taxon>Thermotogae</taxon>
        <taxon>Kosmotogales</taxon>
        <taxon>Kosmotogaceae</taxon>
        <taxon>Mesotoga</taxon>
    </lineage>
</organism>
<dbReference type="KEGG" id="mpg:Theba_0998"/>
<feature type="transmembrane region" description="Helical" evidence="1">
    <location>
        <begin position="138"/>
        <end position="159"/>
    </location>
</feature>
<dbReference type="EMBL" id="CP003532">
    <property type="protein sequence ID" value="AFK06704.1"/>
    <property type="molecule type" value="Genomic_DNA"/>
</dbReference>
<name>I2F451_9BACT</name>